<accession>A0A8H6ANU5</accession>
<protein>
    <submittedName>
        <fullName evidence="1">Uncharacterized protein</fullName>
    </submittedName>
</protein>
<dbReference type="GeneID" id="59263390"/>
<organism evidence="1 2">
    <name type="scientific">Botrytis fragariae</name>
    <dbReference type="NCBI Taxonomy" id="1964551"/>
    <lineage>
        <taxon>Eukaryota</taxon>
        <taxon>Fungi</taxon>
        <taxon>Dikarya</taxon>
        <taxon>Ascomycota</taxon>
        <taxon>Pezizomycotina</taxon>
        <taxon>Leotiomycetes</taxon>
        <taxon>Helotiales</taxon>
        <taxon>Sclerotiniaceae</taxon>
        <taxon>Botrytis</taxon>
    </lineage>
</organism>
<gene>
    <name evidence="1" type="ORF">Bfra_009355</name>
</gene>
<proteinExistence type="predicted"/>
<dbReference type="EMBL" id="JABFCT010000013">
    <property type="protein sequence ID" value="KAF5870801.1"/>
    <property type="molecule type" value="Genomic_DNA"/>
</dbReference>
<evidence type="ECO:0000313" key="1">
    <source>
        <dbReference type="EMBL" id="KAF5870801.1"/>
    </source>
</evidence>
<keyword evidence="2" id="KW-1185">Reference proteome</keyword>
<name>A0A8H6ANU5_9HELO</name>
<dbReference type="RefSeq" id="XP_037189748.1">
    <property type="nucleotide sequence ID" value="XM_037339698.1"/>
</dbReference>
<dbReference type="Proteomes" id="UP000531561">
    <property type="component" value="Unassembled WGS sequence"/>
</dbReference>
<evidence type="ECO:0000313" key="2">
    <source>
        <dbReference type="Proteomes" id="UP000531561"/>
    </source>
</evidence>
<reference evidence="1 2" key="1">
    <citation type="journal article" date="2020" name="Phytopathology">
        <title>A high-quality genome resource of Botrytis fragariae, a new and rapidly spreading fungal pathogen causing strawberry gray mold in the U.S.A.</title>
        <authorList>
            <person name="Wu Y."/>
            <person name="Saski C.A."/>
            <person name="Schnabel G."/>
            <person name="Xiao S."/>
            <person name="Hu M."/>
        </authorList>
    </citation>
    <scope>NUCLEOTIDE SEQUENCE [LARGE SCALE GENOMIC DNA]</scope>
    <source>
        <strain evidence="1 2">BVB16</strain>
    </source>
</reference>
<comment type="caution">
    <text evidence="1">The sequence shown here is derived from an EMBL/GenBank/DDBJ whole genome shotgun (WGS) entry which is preliminary data.</text>
</comment>
<sequence length="67" mass="7327">MRGGSPYQEPTSEASPHKKITWDSIAIHTKCFEKCGSSEAFVSAAFIHHVNNPHEKKGPDVSNVACM</sequence>
<dbReference type="AlphaFoldDB" id="A0A8H6ANU5"/>